<evidence type="ECO:0000313" key="3">
    <source>
        <dbReference type="Proteomes" id="UP000075357"/>
    </source>
</evidence>
<protein>
    <submittedName>
        <fullName evidence="2">Uncharacterized protein</fullName>
    </submittedName>
</protein>
<dbReference type="RefSeq" id="WP_157557071.1">
    <property type="nucleotide sequence ID" value="NZ_LRAD01000056.1"/>
</dbReference>
<dbReference type="PATRIC" id="fig|36807.3.peg.2614"/>
<keyword evidence="1" id="KW-0732">Signal</keyword>
<accession>A0A150H709</accession>
<name>A0A150H709_9MICO</name>
<organism evidence="2 3">
    <name type="scientific">Microbacterium laevaniformans</name>
    <dbReference type="NCBI Taxonomy" id="36807"/>
    <lineage>
        <taxon>Bacteria</taxon>
        <taxon>Bacillati</taxon>
        <taxon>Actinomycetota</taxon>
        <taxon>Actinomycetes</taxon>
        <taxon>Micrococcales</taxon>
        <taxon>Microbacteriaceae</taxon>
        <taxon>Microbacterium</taxon>
    </lineage>
</organism>
<proteinExistence type="predicted"/>
<evidence type="ECO:0000256" key="1">
    <source>
        <dbReference type="SAM" id="SignalP"/>
    </source>
</evidence>
<dbReference type="PROSITE" id="PS51257">
    <property type="entry name" value="PROKAR_LIPOPROTEIN"/>
    <property type="match status" value="1"/>
</dbReference>
<feature type="chain" id="PRO_5039145425" evidence="1">
    <location>
        <begin position="19"/>
        <end position="174"/>
    </location>
</feature>
<evidence type="ECO:0000313" key="2">
    <source>
        <dbReference type="EMBL" id="KXZ57785.1"/>
    </source>
</evidence>
<comment type="caution">
    <text evidence="2">The sequence shown here is derived from an EMBL/GenBank/DDBJ whole genome shotgun (WGS) entry which is preliminary data.</text>
</comment>
<dbReference type="AlphaFoldDB" id="A0A150H709"/>
<dbReference type="Proteomes" id="UP000075357">
    <property type="component" value="Unassembled WGS sequence"/>
</dbReference>
<keyword evidence="3" id="KW-1185">Reference proteome</keyword>
<feature type="signal peptide" evidence="1">
    <location>
        <begin position="1"/>
        <end position="18"/>
    </location>
</feature>
<reference evidence="2 3" key="1">
    <citation type="submission" date="2016-01" db="EMBL/GenBank/DDBJ databases">
        <title>Draft genome sequences of Microbacterium laevaniformans LCDC 91-0039 and the type strain of Microbacterium hominis LCDC 84-209.</title>
        <authorList>
            <person name="Bernier A.-M."/>
            <person name="Bernard K."/>
        </authorList>
    </citation>
    <scope>NUCLEOTIDE SEQUENCE [LARGE SCALE GENOMIC DNA]</scope>
    <source>
        <strain evidence="2 3">LCDC 91-0039</strain>
    </source>
</reference>
<dbReference type="EMBL" id="LRAD01000056">
    <property type="protein sequence ID" value="KXZ57785.1"/>
    <property type="molecule type" value="Genomic_DNA"/>
</dbReference>
<gene>
    <name evidence="2" type="ORF">Mlaev_02568</name>
</gene>
<sequence>MKSPLLLPATAIAVLVLAGCAASPASTPSATENDAGPTAEAGTPAAVGAGQLFGCTDAMISFMDANGYLNPTPADPARFVFPEAGRPGVSPACYVEDDYGGTKRKGAIFVGDADAAVAQIGATLTAAGYQQSTGYGAYIWWLDGEDASSARYAVGAGPQQIDGQNVIWATWASD</sequence>